<keyword evidence="2" id="KW-0732">Signal</keyword>
<proteinExistence type="predicted"/>
<sequence>MFKFIAVVVAMAVISQSPQILARPGDIQGAAETVDVPPEHRAAPPQPAQPRPPAQFPVQPSFYPGAAFPRAAGPVGAPGPLFPPLFFQTQNAFVPFASTYSGYRVNHAVAA</sequence>
<evidence type="ECO:0000256" key="2">
    <source>
        <dbReference type="SAM" id="SignalP"/>
    </source>
</evidence>
<protein>
    <submittedName>
        <fullName evidence="3">Uncharacterized protein</fullName>
    </submittedName>
</protein>
<feature type="compositionally biased region" description="Pro residues" evidence="1">
    <location>
        <begin position="44"/>
        <end position="55"/>
    </location>
</feature>
<evidence type="ECO:0000313" key="4">
    <source>
        <dbReference type="Proteomes" id="UP000095300"/>
    </source>
</evidence>
<dbReference type="VEuPathDB" id="VectorBase:SCAU009727"/>
<keyword evidence="4" id="KW-1185">Reference proteome</keyword>
<organism evidence="3 4">
    <name type="scientific">Stomoxys calcitrans</name>
    <name type="common">Stable fly</name>
    <name type="synonym">Conops calcitrans</name>
    <dbReference type="NCBI Taxonomy" id="35570"/>
    <lineage>
        <taxon>Eukaryota</taxon>
        <taxon>Metazoa</taxon>
        <taxon>Ecdysozoa</taxon>
        <taxon>Arthropoda</taxon>
        <taxon>Hexapoda</taxon>
        <taxon>Insecta</taxon>
        <taxon>Pterygota</taxon>
        <taxon>Neoptera</taxon>
        <taxon>Endopterygota</taxon>
        <taxon>Diptera</taxon>
        <taxon>Brachycera</taxon>
        <taxon>Muscomorpha</taxon>
        <taxon>Muscoidea</taxon>
        <taxon>Muscidae</taxon>
        <taxon>Stomoxys</taxon>
    </lineage>
</organism>
<dbReference type="Proteomes" id="UP000095300">
    <property type="component" value="Unassembled WGS sequence"/>
</dbReference>
<gene>
    <name evidence="3" type="primary">106093734</name>
</gene>
<feature type="signal peptide" evidence="2">
    <location>
        <begin position="1"/>
        <end position="22"/>
    </location>
</feature>
<reference evidence="3" key="1">
    <citation type="submission" date="2020-05" db="UniProtKB">
        <authorList>
            <consortium name="EnsemblMetazoa"/>
        </authorList>
    </citation>
    <scope>IDENTIFICATION</scope>
    <source>
        <strain evidence="3">USDA</strain>
    </source>
</reference>
<accession>A0A1I8PNJ6</accession>
<evidence type="ECO:0000256" key="1">
    <source>
        <dbReference type="SAM" id="MobiDB-lite"/>
    </source>
</evidence>
<evidence type="ECO:0000313" key="3">
    <source>
        <dbReference type="EnsemblMetazoa" id="SCAU009727-PA"/>
    </source>
</evidence>
<dbReference type="EnsemblMetazoa" id="SCAU009727-RA">
    <property type="protein sequence ID" value="SCAU009727-PA"/>
    <property type="gene ID" value="SCAU009727"/>
</dbReference>
<feature type="chain" id="PRO_5009326943" evidence="2">
    <location>
        <begin position="23"/>
        <end position="111"/>
    </location>
</feature>
<dbReference type="AlphaFoldDB" id="A0A1I8PNJ6"/>
<dbReference type="OrthoDB" id="10599187at2759"/>
<feature type="region of interest" description="Disordered" evidence="1">
    <location>
        <begin position="30"/>
        <end position="59"/>
    </location>
</feature>
<dbReference type="KEGG" id="scac:106093734"/>
<name>A0A1I8PNJ6_STOCA</name>